<dbReference type="Proteomes" id="UP000037558">
    <property type="component" value="Unassembled WGS sequence"/>
</dbReference>
<evidence type="ECO:0000256" key="13">
    <source>
        <dbReference type="PROSITE-ProRule" id="PRU01091"/>
    </source>
</evidence>
<sequence>MIRILVADDDAHIRELISIYIKKEGYQVIEAANGEEAWGKMEEYRIDLAIVDIMMPLKDGWSLTKEIKEFFDIPVLIITARGESNDKLKGFDAGTDDYIVKPFDPLEMMARVKALLRRYRIEANKLIHIGQTKLDRQKLEVSMSDLTFDLPLKEFELLFSLASTPGKIFTRDQLIEKIWGFDYGGDERTVDVHIKRIRERLGGHQTGFEIKTIRGLGYKLEVCG</sequence>
<dbReference type="GO" id="GO:0032993">
    <property type="term" value="C:protein-DNA complex"/>
    <property type="evidence" value="ECO:0007669"/>
    <property type="project" value="TreeGrafter"/>
</dbReference>
<protein>
    <recommendedName>
        <fullName evidence="11">Heme response regulator HssR</fullName>
    </recommendedName>
</protein>
<dbReference type="Pfam" id="PF00486">
    <property type="entry name" value="Trans_reg_C"/>
    <property type="match status" value="1"/>
</dbReference>
<dbReference type="PANTHER" id="PTHR48111:SF49">
    <property type="entry name" value="HEME RESPONSE REGULATOR HSSR"/>
    <property type="match status" value="1"/>
</dbReference>
<comment type="function">
    <text evidence="10">Member of the two-component regulatory system HssS/HssR involved in intracellular heme homeostasis and tempering of staphylococcal virulence. Phosphorylated HssR binds to a direct repeat sequence within hrtAB promoter and activates the expression of hrtAB, an efflux pump, in response to extracellular heme, hemin, hemoglobin or blood.</text>
</comment>
<dbReference type="AlphaFoldDB" id="A0A0M0LAG0"/>
<keyword evidence="3 12" id="KW-0597">Phosphoprotein</keyword>
<dbReference type="PATRIC" id="fig|284581.3.peg.4651"/>
<dbReference type="RefSeq" id="WP_053400544.1">
    <property type="nucleotide sequence ID" value="NZ_JAUKEN010000001.1"/>
</dbReference>
<evidence type="ECO:0000313" key="17">
    <source>
        <dbReference type="Proteomes" id="UP000037558"/>
    </source>
</evidence>
<evidence type="ECO:0000259" key="15">
    <source>
        <dbReference type="PROSITE" id="PS51755"/>
    </source>
</evidence>
<dbReference type="SMART" id="SM00448">
    <property type="entry name" value="REC"/>
    <property type="match status" value="1"/>
</dbReference>
<evidence type="ECO:0000256" key="3">
    <source>
        <dbReference type="ARBA" id="ARBA00022553"/>
    </source>
</evidence>
<dbReference type="Gene3D" id="3.40.50.2300">
    <property type="match status" value="1"/>
</dbReference>
<evidence type="ECO:0000313" key="16">
    <source>
        <dbReference type="EMBL" id="KOO47633.1"/>
    </source>
</evidence>
<dbReference type="STRING" id="284581.AMD01_06250"/>
<dbReference type="GO" id="GO:0006355">
    <property type="term" value="P:regulation of DNA-templated transcription"/>
    <property type="evidence" value="ECO:0007669"/>
    <property type="project" value="InterPro"/>
</dbReference>
<name>A0A0M0LAG0_9BACI</name>
<keyword evidence="6" id="KW-0843">Virulence</keyword>
<proteinExistence type="predicted"/>
<evidence type="ECO:0000256" key="5">
    <source>
        <dbReference type="ARBA" id="ARBA00023015"/>
    </source>
</evidence>
<dbReference type="EMBL" id="LILC01000007">
    <property type="protein sequence ID" value="KOO47633.1"/>
    <property type="molecule type" value="Genomic_DNA"/>
</dbReference>
<organism evidence="16 17">
    <name type="scientific">Priestia koreensis</name>
    <dbReference type="NCBI Taxonomy" id="284581"/>
    <lineage>
        <taxon>Bacteria</taxon>
        <taxon>Bacillati</taxon>
        <taxon>Bacillota</taxon>
        <taxon>Bacilli</taxon>
        <taxon>Bacillales</taxon>
        <taxon>Bacillaceae</taxon>
        <taxon>Priestia</taxon>
    </lineage>
</organism>
<evidence type="ECO:0000256" key="7">
    <source>
        <dbReference type="ARBA" id="ARBA00023125"/>
    </source>
</evidence>
<dbReference type="Gene3D" id="6.10.250.690">
    <property type="match status" value="1"/>
</dbReference>
<dbReference type="GO" id="GO:0000976">
    <property type="term" value="F:transcription cis-regulatory region binding"/>
    <property type="evidence" value="ECO:0007669"/>
    <property type="project" value="TreeGrafter"/>
</dbReference>
<keyword evidence="5" id="KW-0805">Transcription regulation</keyword>
<keyword evidence="2" id="KW-0963">Cytoplasm</keyword>
<dbReference type="PANTHER" id="PTHR48111">
    <property type="entry name" value="REGULATOR OF RPOS"/>
    <property type="match status" value="1"/>
</dbReference>
<reference evidence="17" key="1">
    <citation type="submission" date="2015-08" db="EMBL/GenBank/DDBJ databases">
        <title>Fjat-14210 dsm16467.</title>
        <authorList>
            <person name="Liu B."/>
            <person name="Wang J."/>
            <person name="Zhu Y."/>
            <person name="Liu G."/>
            <person name="Chen Q."/>
            <person name="Chen Z."/>
            <person name="Lan J."/>
            <person name="Che J."/>
            <person name="Ge C."/>
            <person name="Shi H."/>
            <person name="Pan Z."/>
            <person name="Liu X."/>
        </authorList>
    </citation>
    <scope>NUCLEOTIDE SEQUENCE [LARGE SCALE GENOMIC DNA]</scope>
    <source>
        <strain evidence="17">DSM 16467</strain>
    </source>
</reference>
<feature type="DNA-binding region" description="OmpR/PhoB-type" evidence="13">
    <location>
        <begin position="124"/>
        <end position="222"/>
    </location>
</feature>
<feature type="domain" description="Response regulatory" evidence="14">
    <location>
        <begin position="3"/>
        <end position="116"/>
    </location>
</feature>
<keyword evidence="8" id="KW-0010">Activator</keyword>
<dbReference type="Pfam" id="PF00072">
    <property type="entry name" value="Response_reg"/>
    <property type="match status" value="1"/>
</dbReference>
<dbReference type="InterPro" id="IPR039420">
    <property type="entry name" value="WalR-like"/>
</dbReference>
<dbReference type="CDD" id="cd00383">
    <property type="entry name" value="trans_reg_C"/>
    <property type="match status" value="1"/>
</dbReference>
<evidence type="ECO:0000256" key="4">
    <source>
        <dbReference type="ARBA" id="ARBA00023012"/>
    </source>
</evidence>
<dbReference type="PROSITE" id="PS50110">
    <property type="entry name" value="RESPONSE_REGULATORY"/>
    <property type="match status" value="1"/>
</dbReference>
<dbReference type="GO" id="GO:0005829">
    <property type="term" value="C:cytosol"/>
    <property type="evidence" value="ECO:0007669"/>
    <property type="project" value="TreeGrafter"/>
</dbReference>
<dbReference type="SUPFAM" id="SSF52172">
    <property type="entry name" value="CheY-like"/>
    <property type="match status" value="1"/>
</dbReference>
<evidence type="ECO:0000256" key="6">
    <source>
        <dbReference type="ARBA" id="ARBA00023026"/>
    </source>
</evidence>
<keyword evidence="4" id="KW-0902">Two-component regulatory system</keyword>
<dbReference type="InterPro" id="IPR001867">
    <property type="entry name" value="OmpR/PhoB-type_DNA-bd"/>
</dbReference>
<comment type="caution">
    <text evidence="16">The sequence shown here is derived from an EMBL/GenBank/DDBJ whole genome shotgun (WGS) entry which is preliminary data.</text>
</comment>
<dbReference type="InterPro" id="IPR001789">
    <property type="entry name" value="Sig_transdc_resp-reg_receiver"/>
</dbReference>
<evidence type="ECO:0000256" key="8">
    <source>
        <dbReference type="ARBA" id="ARBA00023159"/>
    </source>
</evidence>
<evidence type="ECO:0000256" key="11">
    <source>
        <dbReference type="ARBA" id="ARBA00039976"/>
    </source>
</evidence>
<feature type="modified residue" description="4-aspartylphosphate" evidence="12">
    <location>
        <position position="52"/>
    </location>
</feature>
<evidence type="ECO:0000256" key="10">
    <source>
        <dbReference type="ARBA" id="ARBA00037471"/>
    </source>
</evidence>
<evidence type="ECO:0000256" key="2">
    <source>
        <dbReference type="ARBA" id="ARBA00022490"/>
    </source>
</evidence>
<gene>
    <name evidence="16" type="ORF">AMD01_06250</name>
</gene>
<keyword evidence="17" id="KW-1185">Reference proteome</keyword>
<comment type="subcellular location">
    <subcellularLocation>
        <location evidence="1">Cytoplasm</location>
    </subcellularLocation>
</comment>
<keyword evidence="7 13" id="KW-0238">DNA-binding</keyword>
<evidence type="ECO:0000259" key="14">
    <source>
        <dbReference type="PROSITE" id="PS50110"/>
    </source>
</evidence>
<evidence type="ECO:0000256" key="12">
    <source>
        <dbReference type="PROSITE-ProRule" id="PRU00169"/>
    </source>
</evidence>
<dbReference type="InterPro" id="IPR036388">
    <property type="entry name" value="WH-like_DNA-bd_sf"/>
</dbReference>
<evidence type="ECO:0000256" key="1">
    <source>
        <dbReference type="ARBA" id="ARBA00004496"/>
    </source>
</evidence>
<dbReference type="CDD" id="cd17574">
    <property type="entry name" value="REC_OmpR"/>
    <property type="match status" value="1"/>
</dbReference>
<feature type="domain" description="OmpR/PhoB-type" evidence="15">
    <location>
        <begin position="124"/>
        <end position="222"/>
    </location>
</feature>
<evidence type="ECO:0000256" key="9">
    <source>
        <dbReference type="ARBA" id="ARBA00023163"/>
    </source>
</evidence>
<dbReference type="Gene3D" id="1.10.10.10">
    <property type="entry name" value="Winged helix-like DNA-binding domain superfamily/Winged helix DNA-binding domain"/>
    <property type="match status" value="1"/>
</dbReference>
<dbReference type="InterPro" id="IPR011006">
    <property type="entry name" value="CheY-like_superfamily"/>
</dbReference>
<dbReference type="PROSITE" id="PS51755">
    <property type="entry name" value="OMPR_PHOB"/>
    <property type="match status" value="1"/>
</dbReference>
<keyword evidence="9" id="KW-0804">Transcription</keyword>
<accession>A0A0M0LAG0</accession>
<dbReference type="SMART" id="SM00862">
    <property type="entry name" value="Trans_reg_C"/>
    <property type="match status" value="1"/>
</dbReference>
<dbReference type="OrthoDB" id="9790442at2"/>
<dbReference type="GO" id="GO:0000156">
    <property type="term" value="F:phosphorelay response regulator activity"/>
    <property type="evidence" value="ECO:0007669"/>
    <property type="project" value="TreeGrafter"/>
</dbReference>